<dbReference type="GO" id="GO:0004523">
    <property type="term" value="F:RNA-DNA hybrid ribonuclease activity"/>
    <property type="evidence" value="ECO:0007669"/>
    <property type="project" value="InterPro"/>
</dbReference>
<dbReference type="Pfam" id="PF13456">
    <property type="entry name" value="RVT_3"/>
    <property type="match status" value="1"/>
</dbReference>
<dbReference type="AlphaFoldDB" id="A0A9Q1GUC5"/>
<dbReference type="PANTHER" id="PTHR47074">
    <property type="entry name" value="BNAC02G40300D PROTEIN"/>
    <property type="match status" value="1"/>
</dbReference>
<dbReference type="Proteomes" id="UP001153076">
    <property type="component" value="Unassembled WGS sequence"/>
</dbReference>
<comment type="caution">
    <text evidence="2">The sequence shown here is derived from an EMBL/GenBank/DDBJ whole genome shotgun (WGS) entry which is preliminary data.</text>
</comment>
<dbReference type="Gene3D" id="3.30.420.10">
    <property type="entry name" value="Ribonuclease H-like superfamily/Ribonuclease H"/>
    <property type="match status" value="1"/>
</dbReference>
<evidence type="ECO:0000313" key="2">
    <source>
        <dbReference type="EMBL" id="KAJ8425409.1"/>
    </source>
</evidence>
<dbReference type="EMBL" id="JAKOGI010001477">
    <property type="protein sequence ID" value="KAJ8425409.1"/>
    <property type="molecule type" value="Genomic_DNA"/>
</dbReference>
<dbReference type="OrthoDB" id="993340at2759"/>
<feature type="domain" description="RNase H type-1" evidence="1">
    <location>
        <begin position="311"/>
        <end position="419"/>
    </location>
</feature>
<accession>A0A9Q1GUC5</accession>
<dbReference type="CDD" id="cd06222">
    <property type="entry name" value="RNase_H_like"/>
    <property type="match status" value="1"/>
</dbReference>
<evidence type="ECO:0000259" key="1">
    <source>
        <dbReference type="Pfam" id="PF13456"/>
    </source>
</evidence>
<dbReference type="InterPro" id="IPR002156">
    <property type="entry name" value="RNaseH_domain"/>
</dbReference>
<sequence>MTKLQKWNVQEFGHVHGEIAKCKHLLWSTTDVHKHKGLFQELRQWRQKEEILWWQCSRTDFLRYGDSNSNWFHKRATVRRATNAISELKGPNGVCYTAVVNLEFGDLINRESGEWNMAMVHDIFLPVDAEIIQAIPLSVHWPADTIIWHYSSNGELTVRLQNHSMAYTQCGAIVESDIYALFECPVASMIWENNPFGHVLEKCNMASVWDVMWYARSLLNDDVWGEFVAIAWEVWSIRNHSLFQSHDLSISCNPFPSALATRAITYVRDYRQVQDKMATPPTVSPTRWRPPDSGLVKLNFDAASFEGIGHRWSFVLRNNDGDIQCCGTKQGSNFLGPEIKEARACRFGLQQALRLGTHSIVVEGDCQALITKLQRKALLAADIGVIIYDILKLSSQFSFSAFQFTRREGNKVTHVLAKFRPYNPGCRIWSDEVFNLALTDFCCNLDLF</sequence>
<gene>
    <name evidence="2" type="ORF">Cgig2_028789</name>
</gene>
<dbReference type="InterPro" id="IPR036397">
    <property type="entry name" value="RNaseH_sf"/>
</dbReference>
<protein>
    <recommendedName>
        <fullName evidence="1">RNase H type-1 domain-containing protein</fullName>
    </recommendedName>
</protein>
<dbReference type="InterPro" id="IPR052929">
    <property type="entry name" value="RNase_H-like_EbsB-rel"/>
</dbReference>
<evidence type="ECO:0000313" key="3">
    <source>
        <dbReference type="Proteomes" id="UP001153076"/>
    </source>
</evidence>
<dbReference type="PANTHER" id="PTHR47074:SF21">
    <property type="entry name" value="RNASE H TYPE-1 DOMAIN-CONTAINING PROTEIN"/>
    <property type="match status" value="1"/>
</dbReference>
<proteinExistence type="predicted"/>
<name>A0A9Q1GUC5_9CARY</name>
<keyword evidence="3" id="KW-1185">Reference proteome</keyword>
<reference evidence="2" key="1">
    <citation type="submission" date="2022-04" db="EMBL/GenBank/DDBJ databases">
        <title>Carnegiea gigantea Genome sequencing and assembly v2.</title>
        <authorList>
            <person name="Copetti D."/>
            <person name="Sanderson M.J."/>
            <person name="Burquez A."/>
            <person name="Wojciechowski M.F."/>
        </authorList>
    </citation>
    <scope>NUCLEOTIDE SEQUENCE</scope>
    <source>
        <strain evidence="2">SGP5-SGP5p</strain>
        <tissue evidence="2">Aerial part</tissue>
    </source>
</reference>
<organism evidence="2 3">
    <name type="scientific">Carnegiea gigantea</name>
    <dbReference type="NCBI Taxonomy" id="171969"/>
    <lineage>
        <taxon>Eukaryota</taxon>
        <taxon>Viridiplantae</taxon>
        <taxon>Streptophyta</taxon>
        <taxon>Embryophyta</taxon>
        <taxon>Tracheophyta</taxon>
        <taxon>Spermatophyta</taxon>
        <taxon>Magnoliopsida</taxon>
        <taxon>eudicotyledons</taxon>
        <taxon>Gunneridae</taxon>
        <taxon>Pentapetalae</taxon>
        <taxon>Caryophyllales</taxon>
        <taxon>Cactineae</taxon>
        <taxon>Cactaceae</taxon>
        <taxon>Cactoideae</taxon>
        <taxon>Echinocereeae</taxon>
        <taxon>Carnegiea</taxon>
    </lineage>
</organism>
<dbReference type="InterPro" id="IPR044730">
    <property type="entry name" value="RNase_H-like_dom_plant"/>
</dbReference>
<dbReference type="GO" id="GO:0003676">
    <property type="term" value="F:nucleic acid binding"/>
    <property type="evidence" value="ECO:0007669"/>
    <property type="project" value="InterPro"/>
</dbReference>